<protein>
    <recommendedName>
        <fullName evidence="4">protein-S-isoprenylcysteine alpha-carbonyl methylesterase</fullName>
        <ecNumber evidence="4">3.1.1.n2</ecNumber>
    </recommendedName>
</protein>
<dbReference type="InParanoid" id="A0A7N2KWD3"/>
<feature type="transmembrane region" description="Helical" evidence="7">
    <location>
        <begin position="90"/>
        <end position="116"/>
    </location>
</feature>
<dbReference type="PANTHER" id="PTHR48081:SF33">
    <property type="entry name" value="KYNURENINE FORMAMIDASE"/>
    <property type="match status" value="1"/>
</dbReference>
<evidence type="ECO:0000256" key="3">
    <source>
        <dbReference type="ARBA" id="ARBA00038028"/>
    </source>
</evidence>
<comment type="subcellular location">
    <subcellularLocation>
        <location evidence="1">Golgi apparatus membrane</location>
        <topology evidence="1">Multi-pass membrane protein</topology>
    </subcellularLocation>
</comment>
<dbReference type="InterPro" id="IPR049492">
    <property type="entry name" value="BD-FAE-like_dom"/>
</dbReference>
<evidence type="ECO:0000256" key="2">
    <source>
        <dbReference type="ARBA" id="ARBA00022801"/>
    </source>
</evidence>
<dbReference type="FunCoup" id="A0A7N2KWD3">
    <property type="interactions" value="452"/>
</dbReference>
<evidence type="ECO:0000256" key="7">
    <source>
        <dbReference type="SAM" id="Phobius"/>
    </source>
</evidence>
<dbReference type="InterPro" id="IPR050300">
    <property type="entry name" value="GDXG_lipolytic_enzyme"/>
</dbReference>
<dbReference type="AlphaFoldDB" id="A0A7N2KWD3"/>
<dbReference type="SUPFAM" id="SSF53474">
    <property type="entry name" value="alpha/beta-Hydrolases"/>
    <property type="match status" value="1"/>
</dbReference>
<keyword evidence="7" id="KW-0472">Membrane</keyword>
<proteinExistence type="inferred from homology"/>
<evidence type="ECO:0000256" key="5">
    <source>
        <dbReference type="ARBA" id="ARBA00049507"/>
    </source>
</evidence>
<keyword evidence="11" id="KW-1185">Reference proteome</keyword>
<organism evidence="10 11">
    <name type="scientific">Quercus lobata</name>
    <name type="common">Valley oak</name>
    <dbReference type="NCBI Taxonomy" id="97700"/>
    <lineage>
        <taxon>Eukaryota</taxon>
        <taxon>Viridiplantae</taxon>
        <taxon>Streptophyta</taxon>
        <taxon>Embryophyta</taxon>
        <taxon>Tracheophyta</taxon>
        <taxon>Spermatophyta</taxon>
        <taxon>Magnoliopsida</taxon>
        <taxon>eudicotyledons</taxon>
        <taxon>Gunneridae</taxon>
        <taxon>Pentapetalae</taxon>
        <taxon>rosids</taxon>
        <taxon>fabids</taxon>
        <taxon>Fagales</taxon>
        <taxon>Fagaceae</taxon>
        <taxon>Quercus</taxon>
    </lineage>
</organism>
<evidence type="ECO:0000256" key="1">
    <source>
        <dbReference type="ARBA" id="ARBA00004653"/>
    </source>
</evidence>
<name>A0A7N2KWD3_QUELO</name>
<dbReference type="GO" id="GO:0008236">
    <property type="term" value="F:serine-type peptidase activity"/>
    <property type="evidence" value="ECO:0007669"/>
    <property type="project" value="InterPro"/>
</dbReference>
<evidence type="ECO:0000259" key="8">
    <source>
        <dbReference type="Pfam" id="PF00326"/>
    </source>
</evidence>
<feature type="compositionally biased region" description="Basic residues" evidence="6">
    <location>
        <begin position="28"/>
        <end position="39"/>
    </location>
</feature>
<feature type="domain" description="BD-FAE-like" evidence="9">
    <location>
        <begin position="135"/>
        <end position="246"/>
    </location>
</feature>
<reference evidence="11" key="1">
    <citation type="journal article" date="2016" name="G3 (Bethesda)">
        <title>First Draft Assembly and Annotation of the Genome of a California Endemic Oak Quercus lobata Nee (Fagaceae).</title>
        <authorList>
            <person name="Sork V.L."/>
            <person name="Fitz-Gibbon S.T."/>
            <person name="Puiu D."/>
            <person name="Crepeau M."/>
            <person name="Gugger P.F."/>
            <person name="Sherman R."/>
            <person name="Stevens K."/>
            <person name="Langley C.H."/>
            <person name="Pellegrini M."/>
            <person name="Salzberg S.L."/>
        </authorList>
    </citation>
    <scope>NUCLEOTIDE SEQUENCE [LARGE SCALE GENOMIC DNA]</scope>
    <source>
        <strain evidence="11">cv. SW786</strain>
    </source>
</reference>
<dbReference type="EC" id="3.1.1.n2" evidence="4"/>
<dbReference type="Pfam" id="PF00326">
    <property type="entry name" value="Peptidase_S9"/>
    <property type="match status" value="1"/>
</dbReference>
<dbReference type="Pfam" id="PF20434">
    <property type="entry name" value="BD-FAE"/>
    <property type="match status" value="1"/>
</dbReference>
<feature type="transmembrane region" description="Helical" evidence="7">
    <location>
        <begin position="262"/>
        <end position="285"/>
    </location>
</feature>
<evidence type="ECO:0000313" key="11">
    <source>
        <dbReference type="Proteomes" id="UP000594261"/>
    </source>
</evidence>
<dbReference type="Gene3D" id="3.40.50.1820">
    <property type="entry name" value="alpha/beta hydrolase"/>
    <property type="match status" value="1"/>
</dbReference>
<dbReference type="EnsemblPlants" id="QL02p053360:mrna">
    <property type="protein sequence ID" value="QL02p053360:mrna"/>
    <property type="gene ID" value="QL02p053360"/>
</dbReference>
<dbReference type="Proteomes" id="UP000594261">
    <property type="component" value="Chromosome 2"/>
</dbReference>
<evidence type="ECO:0000256" key="6">
    <source>
        <dbReference type="SAM" id="MobiDB-lite"/>
    </source>
</evidence>
<accession>A0A7N2KWD3</accession>
<keyword evidence="7" id="KW-0812">Transmembrane</keyword>
<dbReference type="OMA" id="GYRWMTR"/>
<feature type="domain" description="Peptidase S9 prolyl oligopeptidase catalytic" evidence="8">
    <location>
        <begin position="342"/>
        <end position="390"/>
    </location>
</feature>
<sequence length="449" mass="50198">MNLEVDAKPSLLSSSDKLFTHSLTDATKHHHHHQRRRRCSSSSSSADAKLRDAPTRLNRAQSISHAAAETYLVTRLSFILLRYLGVGYRWITRLIALGCYALLLMPGFLQVAYYYFFSSQVRRSVVYGDQPRNRLDLFLPANSGEPKPVVIFVTGGAWIIGYKAWGSLLGQQLAERDIIVACIDYRNFPQGTIGDMVEDTSQGISFVCNHLTEYGGDPNRIYLMGQSAGAHISACALLEQAIKESEPEKGESITWSVSQLKAYFGLSGGLVSVKLLCFLIIIEIYNEGMAFSFSKRYNLPNLVDHFNNRGLYRSIFLSIMEGEQGLQRFSPEVQIQDKSIRDAVSRLPPITLFHGTSDYSIPSDASKTFVDALQRAGAQAKLVLYEGKTHTDLFLQDPLRGGKDELFDHLVSVIHAGDKEALDKDAMAPPRRRLVPEFLLKLARKISPF</sequence>
<comment type="catalytic activity">
    <reaction evidence="5">
        <text>[protein]-C-terminal S-[(2E,6E)-farnesyl]-L-cysteine methyl ester + H2O = [protein]-C-terminal S-[(2E,6E)-farnesyl]-L-cysteine + methanol + H(+)</text>
        <dbReference type="Rhea" id="RHEA:48520"/>
        <dbReference type="Rhea" id="RHEA-COMP:12125"/>
        <dbReference type="Rhea" id="RHEA-COMP:12126"/>
        <dbReference type="ChEBI" id="CHEBI:15377"/>
        <dbReference type="ChEBI" id="CHEBI:15378"/>
        <dbReference type="ChEBI" id="CHEBI:17790"/>
        <dbReference type="ChEBI" id="CHEBI:90510"/>
        <dbReference type="ChEBI" id="CHEBI:90511"/>
        <dbReference type="EC" id="3.1.1.n2"/>
    </reaction>
</comment>
<dbReference type="InterPro" id="IPR001375">
    <property type="entry name" value="Peptidase_S9_cat"/>
</dbReference>
<evidence type="ECO:0000259" key="9">
    <source>
        <dbReference type="Pfam" id="PF20434"/>
    </source>
</evidence>
<dbReference type="GO" id="GO:0000139">
    <property type="term" value="C:Golgi membrane"/>
    <property type="evidence" value="ECO:0007669"/>
    <property type="project" value="UniProtKB-SubCell"/>
</dbReference>
<evidence type="ECO:0000256" key="4">
    <source>
        <dbReference type="ARBA" id="ARBA00038928"/>
    </source>
</evidence>
<dbReference type="InterPro" id="IPR029058">
    <property type="entry name" value="AB_hydrolase_fold"/>
</dbReference>
<keyword evidence="2" id="KW-0378">Hydrolase</keyword>
<dbReference type="GO" id="GO:0006508">
    <property type="term" value="P:proteolysis"/>
    <property type="evidence" value="ECO:0007669"/>
    <property type="project" value="InterPro"/>
</dbReference>
<keyword evidence="7" id="KW-1133">Transmembrane helix</keyword>
<dbReference type="Gramene" id="QL02p053360:mrna">
    <property type="protein sequence ID" value="QL02p053360:mrna"/>
    <property type="gene ID" value="QL02p053360"/>
</dbReference>
<evidence type="ECO:0000313" key="10">
    <source>
        <dbReference type="EnsemblPlants" id="QL02p053360:mrna"/>
    </source>
</evidence>
<feature type="region of interest" description="Disordered" evidence="6">
    <location>
        <begin position="26"/>
        <end position="53"/>
    </location>
</feature>
<comment type="similarity">
    <text evidence="3">Belongs to the AB hydrolase superfamily. Isoprenylcysteine methylesterase family.</text>
</comment>
<reference evidence="10" key="2">
    <citation type="submission" date="2021-01" db="UniProtKB">
        <authorList>
            <consortium name="EnsemblPlants"/>
        </authorList>
    </citation>
    <scope>IDENTIFICATION</scope>
</reference>
<dbReference type="PANTHER" id="PTHR48081">
    <property type="entry name" value="AB HYDROLASE SUPERFAMILY PROTEIN C4A8.06C"/>
    <property type="match status" value="1"/>
</dbReference>